<dbReference type="EMBL" id="JASNWA010000009">
    <property type="protein sequence ID" value="KAK3170316.1"/>
    <property type="molecule type" value="Genomic_DNA"/>
</dbReference>
<dbReference type="InterPro" id="IPR036770">
    <property type="entry name" value="Ankyrin_rpt-contain_sf"/>
</dbReference>
<evidence type="ECO:0000256" key="2">
    <source>
        <dbReference type="ARBA" id="ARBA00023043"/>
    </source>
</evidence>
<evidence type="ECO:0008006" key="6">
    <source>
        <dbReference type="Google" id="ProtNLM"/>
    </source>
</evidence>
<keyword evidence="5" id="KW-1185">Reference proteome</keyword>
<dbReference type="PROSITE" id="PS50297">
    <property type="entry name" value="ANK_REP_REGION"/>
    <property type="match status" value="1"/>
</dbReference>
<keyword evidence="2 3" id="KW-0040">ANK repeat</keyword>
<dbReference type="SUPFAM" id="SSF48403">
    <property type="entry name" value="Ankyrin repeat"/>
    <property type="match status" value="1"/>
</dbReference>
<keyword evidence="1" id="KW-0677">Repeat</keyword>
<organism evidence="4 5">
    <name type="scientific">Lepraria neglecta</name>
    <dbReference type="NCBI Taxonomy" id="209136"/>
    <lineage>
        <taxon>Eukaryota</taxon>
        <taxon>Fungi</taxon>
        <taxon>Dikarya</taxon>
        <taxon>Ascomycota</taxon>
        <taxon>Pezizomycotina</taxon>
        <taxon>Lecanoromycetes</taxon>
        <taxon>OSLEUM clade</taxon>
        <taxon>Lecanoromycetidae</taxon>
        <taxon>Lecanorales</taxon>
        <taxon>Lecanorineae</taxon>
        <taxon>Stereocaulaceae</taxon>
        <taxon>Lepraria</taxon>
    </lineage>
</organism>
<dbReference type="InterPro" id="IPR002110">
    <property type="entry name" value="Ankyrin_rpt"/>
</dbReference>
<dbReference type="Proteomes" id="UP001276659">
    <property type="component" value="Unassembled WGS sequence"/>
</dbReference>
<proteinExistence type="predicted"/>
<evidence type="ECO:0000313" key="5">
    <source>
        <dbReference type="Proteomes" id="UP001276659"/>
    </source>
</evidence>
<dbReference type="SMART" id="SM00248">
    <property type="entry name" value="ANK"/>
    <property type="match status" value="3"/>
</dbReference>
<sequence length="347" mass="39112">MSSEATKRWSDLDIEDWNRITISDTAITAKDIGIEDQDSRLDSGEALSIHEGIEESTAFSRFHEYAYWFWPFHLCKSRDLRLSSTLRTVSYAFFMDYERAVSRAFVCWLLDSGRNSLSAEMDMAYEFRIMGMVSKPADYIFSACILGLPGLVQIRLETKSMVVEAHNVYGDNPLDLACMEANRTELLPDQLSTTNPPRATHVTARGANKGTYQEVVRVLLEKGADPNKNLESLRDPANLEGGNLPIHRGAKFGNRAIVRLLLDYRASVKAKNSSSHIPFEIAVEAGYEDIMKLLLEKDDSRQRDHQYWIKPTQLLRKAVDGGEAGLTGLMNAWPGDQLARHHLDLAL</sequence>
<dbReference type="InterPro" id="IPR051631">
    <property type="entry name" value="Ankyrin-KH/SAM_domain"/>
</dbReference>
<feature type="repeat" description="ANK" evidence="3">
    <location>
        <begin position="241"/>
        <end position="273"/>
    </location>
</feature>
<accession>A0AAD9Z3L9</accession>
<evidence type="ECO:0000313" key="4">
    <source>
        <dbReference type="EMBL" id="KAK3170316.1"/>
    </source>
</evidence>
<protein>
    <recommendedName>
        <fullName evidence="6">Ankyrin</fullName>
    </recommendedName>
</protein>
<name>A0AAD9Z3L9_9LECA</name>
<dbReference type="Gene3D" id="1.25.40.20">
    <property type="entry name" value="Ankyrin repeat-containing domain"/>
    <property type="match status" value="1"/>
</dbReference>
<dbReference type="Pfam" id="PF12796">
    <property type="entry name" value="Ank_2"/>
    <property type="match status" value="1"/>
</dbReference>
<evidence type="ECO:0000256" key="3">
    <source>
        <dbReference type="PROSITE-ProRule" id="PRU00023"/>
    </source>
</evidence>
<comment type="caution">
    <text evidence="4">The sequence shown here is derived from an EMBL/GenBank/DDBJ whole genome shotgun (WGS) entry which is preliminary data.</text>
</comment>
<dbReference type="PROSITE" id="PS50088">
    <property type="entry name" value="ANK_REPEAT"/>
    <property type="match status" value="1"/>
</dbReference>
<dbReference type="PANTHER" id="PTHR23206:SF8">
    <property type="entry name" value="ANKYRIN REPEAT AND KH DOMAIN-CONTAINING 1"/>
    <property type="match status" value="1"/>
</dbReference>
<gene>
    <name evidence="4" type="ORF">OEA41_009703</name>
</gene>
<dbReference type="AlphaFoldDB" id="A0AAD9Z3L9"/>
<evidence type="ECO:0000256" key="1">
    <source>
        <dbReference type="ARBA" id="ARBA00022737"/>
    </source>
</evidence>
<reference evidence="4" key="1">
    <citation type="submission" date="2022-11" db="EMBL/GenBank/DDBJ databases">
        <title>Chromosomal genome sequence assembly and mating type (MAT) locus characterization of the leprose asexual lichenized fungus Lepraria neglecta (Nyl.) Erichsen.</title>
        <authorList>
            <person name="Allen J.L."/>
            <person name="Pfeffer B."/>
        </authorList>
    </citation>
    <scope>NUCLEOTIDE SEQUENCE</scope>
    <source>
        <strain evidence="4">Allen 5258</strain>
    </source>
</reference>
<dbReference type="PANTHER" id="PTHR23206">
    <property type="entry name" value="MASK PROTEIN"/>
    <property type="match status" value="1"/>
</dbReference>